<protein>
    <submittedName>
        <fullName evidence="2">Uncharacterized protein</fullName>
    </submittedName>
</protein>
<dbReference type="Proteomes" id="UP000471293">
    <property type="component" value="Unassembled WGS sequence"/>
</dbReference>
<reference evidence="2 3" key="1">
    <citation type="submission" date="2020-01" db="EMBL/GenBank/DDBJ databases">
        <title>Insect and environment-associated Actinomycetes.</title>
        <authorList>
            <person name="Currrie C."/>
            <person name="Chevrette M."/>
            <person name="Carlson C."/>
            <person name="Stubbendieck R."/>
            <person name="Wendt-Pienkowski E."/>
        </authorList>
    </citation>
    <scope>NUCLEOTIDE SEQUENCE [LARGE SCALE GENOMIC DNA]</scope>
    <source>
        <strain evidence="2 3">SID11342</strain>
    </source>
</reference>
<organism evidence="2 3">
    <name type="scientific">Streptomyces halstedii</name>
    <dbReference type="NCBI Taxonomy" id="1944"/>
    <lineage>
        <taxon>Bacteria</taxon>
        <taxon>Bacillati</taxon>
        <taxon>Actinomycetota</taxon>
        <taxon>Actinomycetes</taxon>
        <taxon>Kitasatosporales</taxon>
        <taxon>Streptomycetaceae</taxon>
        <taxon>Streptomyces</taxon>
    </lineage>
</organism>
<evidence type="ECO:0000313" key="3">
    <source>
        <dbReference type="Proteomes" id="UP000471293"/>
    </source>
</evidence>
<name>A0A6N9TYZ7_STRHA</name>
<sequence>MGAGFFHSYHLGWARADALTLLCDLEAAGLRIAHPVTGRVLLDSHDPASPARPAGTRSRVTREQFLSLAGLERLDTVGVRLWVRHDLDVLMRIRRAGDRVVAVEFGLDGLPPPEREKAVRAVRAAIGRASVLCIGFVLDRTGANTGTDWDRLVVAGTALLDGWPDAVAVREDIAFRHPQLAVLDSVHRSPWRIFGSAALSV</sequence>
<proteinExistence type="predicted"/>
<evidence type="ECO:0000313" key="4">
    <source>
        <dbReference type="Proteomes" id="UP000735541"/>
    </source>
</evidence>
<gene>
    <name evidence="2" type="ORF">G3I29_04655</name>
    <name evidence="1" type="ORF">STHAL_14630</name>
</gene>
<keyword evidence="4" id="KW-1185">Reference proteome</keyword>
<dbReference type="EMBL" id="JAAGLQ010000090">
    <property type="protein sequence ID" value="NEA14826.1"/>
    <property type="molecule type" value="Genomic_DNA"/>
</dbReference>
<reference evidence="1 4" key="2">
    <citation type="submission" date="2021-07" db="EMBL/GenBank/DDBJ databases">
        <title>Sequencing Streptomyces halstedii LGO-A4 genome an citrus endophytic actinomycete.</title>
        <authorList>
            <person name="Samborskyy M."/>
            <person name="Scott N."/>
            <person name="Deglau R."/>
            <person name="Dickens S."/>
            <person name="Oliveira L.G."/>
        </authorList>
    </citation>
    <scope>NUCLEOTIDE SEQUENCE [LARGE SCALE GENOMIC DNA]</scope>
    <source>
        <strain evidence="1 4">LGO-A4</strain>
    </source>
</reference>
<dbReference type="RefSeq" id="WP_164342534.1">
    <property type="nucleotide sequence ID" value="NZ_JAAGLQ010000090.1"/>
</dbReference>
<evidence type="ECO:0000313" key="2">
    <source>
        <dbReference type="EMBL" id="NEA14826.1"/>
    </source>
</evidence>
<dbReference type="AlphaFoldDB" id="A0A6N9TYZ7"/>
<comment type="caution">
    <text evidence="2">The sequence shown here is derived from an EMBL/GenBank/DDBJ whole genome shotgun (WGS) entry which is preliminary data.</text>
</comment>
<dbReference type="Proteomes" id="UP000735541">
    <property type="component" value="Unassembled WGS sequence"/>
</dbReference>
<dbReference type="EMBL" id="JAHUVW010000001">
    <property type="protein sequence ID" value="MBV7670695.1"/>
    <property type="molecule type" value="Genomic_DNA"/>
</dbReference>
<accession>A0A6N9TYZ7</accession>
<evidence type="ECO:0000313" key="1">
    <source>
        <dbReference type="EMBL" id="MBV7670695.1"/>
    </source>
</evidence>